<evidence type="ECO:0000256" key="1">
    <source>
        <dbReference type="ARBA" id="ARBA00004141"/>
    </source>
</evidence>
<keyword evidence="4 5" id="KW-0472">Membrane</keyword>
<feature type="transmembrane region" description="Helical" evidence="5">
    <location>
        <begin position="372"/>
        <end position="393"/>
    </location>
</feature>
<feature type="transmembrane region" description="Helical" evidence="5">
    <location>
        <begin position="40"/>
        <end position="63"/>
    </location>
</feature>
<evidence type="ECO:0000313" key="6">
    <source>
        <dbReference type="EMBL" id="OGC63807.1"/>
    </source>
</evidence>
<gene>
    <name evidence="6" type="ORF">A2399_02610</name>
</gene>
<dbReference type="Proteomes" id="UP000177955">
    <property type="component" value="Unassembled WGS sequence"/>
</dbReference>
<feature type="transmembrane region" description="Helical" evidence="5">
    <location>
        <begin position="322"/>
        <end position="351"/>
    </location>
</feature>
<evidence type="ECO:0000256" key="2">
    <source>
        <dbReference type="ARBA" id="ARBA00022692"/>
    </source>
</evidence>
<feature type="transmembrane region" description="Helical" evidence="5">
    <location>
        <begin position="211"/>
        <end position="232"/>
    </location>
</feature>
<name>A0A1F4W324_UNCKA</name>
<comment type="caution">
    <text evidence="6">The sequence shown here is derived from an EMBL/GenBank/DDBJ whole genome shotgun (WGS) entry which is preliminary data.</text>
</comment>
<evidence type="ECO:0008006" key="8">
    <source>
        <dbReference type="Google" id="ProtNLM"/>
    </source>
</evidence>
<proteinExistence type="predicted"/>
<dbReference type="GO" id="GO:0016020">
    <property type="term" value="C:membrane"/>
    <property type="evidence" value="ECO:0007669"/>
    <property type="project" value="UniProtKB-SubCell"/>
</dbReference>
<dbReference type="Pfam" id="PF01040">
    <property type="entry name" value="UbiA"/>
    <property type="match status" value="1"/>
</dbReference>
<evidence type="ECO:0000256" key="4">
    <source>
        <dbReference type="ARBA" id="ARBA00023136"/>
    </source>
</evidence>
<dbReference type="EMBL" id="MEVV01000006">
    <property type="protein sequence ID" value="OGC63807.1"/>
    <property type="molecule type" value="Genomic_DNA"/>
</dbReference>
<evidence type="ECO:0000256" key="5">
    <source>
        <dbReference type="SAM" id="Phobius"/>
    </source>
</evidence>
<dbReference type="InterPro" id="IPR007404">
    <property type="entry name" value="YdjM-like"/>
</dbReference>
<evidence type="ECO:0000256" key="3">
    <source>
        <dbReference type="ARBA" id="ARBA00022989"/>
    </source>
</evidence>
<keyword evidence="2 5" id="KW-0812">Transmembrane</keyword>
<accession>A0A1F4W324</accession>
<keyword evidence="3 5" id="KW-1133">Transmembrane helix</keyword>
<evidence type="ECO:0000313" key="7">
    <source>
        <dbReference type="Proteomes" id="UP000177955"/>
    </source>
</evidence>
<feature type="transmembrane region" description="Helical" evidence="5">
    <location>
        <begin position="101"/>
        <end position="120"/>
    </location>
</feature>
<feature type="transmembrane region" description="Helical" evidence="5">
    <location>
        <begin position="269"/>
        <end position="302"/>
    </location>
</feature>
<feature type="transmembrane region" description="Helical" evidence="5">
    <location>
        <begin position="399"/>
        <end position="417"/>
    </location>
</feature>
<comment type="subcellular location">
    <subcellularLocation>
        <location evidence="1">Membrane</location>
        <topology evidence="1">Multi-pass membrane protein</topology>
    </subcellularLocation>
</comment>
<dbReference type="AlphaFoldDB" id="A0A1F4W324"/>
<dbReference type="GO" id="GO:0016765">
    <property type="term" value="F:transferase activity, transferring alkyl or aryl (other than methyl) groups"/>
    <property type="evidence" value="ECO:0007669"/>
    <property type="project" value="InterPro"/>
</dbReference>
<dbReference type="InterPro" id="IPR000537">
    <property type="entry name" value="UbiA_prenyltransferase"/>
</dbReference>
<reference evidence="6 7" key="1">
    <citation type="journal article" date="2016" name="Nat. Commun.">
        <title>Thousands of microbial genomes shed light on interconnected biogeochemical processes in an aquifer system.</title>
        <authorList>
            <person name="Anantharaman K."/>
            <person name="Brown C.T."/>
            <person name="Hug L.A."/>
            <person name="Sharon I."/>
            <person name="Castelle C.J."/>
            <person name="Probst A.J."/>
            <person name="Thomas B.C."/>
            <person name="Singh A."/>
            <person name="Wilkins M.J."/>
            <person name="Karaoz U."/>
            <person name="Brodie E.L."/>
            <person name="Williams K.H."/>
            <person name="Hubbard S.S."/>
            <person name="Banfield J.F."/>
        </authorList>
    </citation>
    <scope>NUCLEOTIDE SEQUENCE [LARGE SCALE GENOMIC DNA]</scope>
</reference>
<organism evidence="6 7">
    <name type="scientific">candidate division WWE3 bacterium RIFOXYB1_FULL_42_27</name>
    <dbReference type="NCBI Taxonomy" id="1802638"/>
    <lineage>
        <taxon>Bacteria</taxon>
        <taxon>Katanobacteria</taxon>
    </lineage>
</organism>
<feature type="transmembrane region" description="Helical" evidence="5">
    <location>
        <begin position="15"/>
        <end position="34"/>
    </location>
</feature>
<sequence length="461" mass="53008">MFISKDTLSKLSNSYHMFLHASVGAVLGYVFFYFQPAYGAVPSVILGAIGAMIPDADHLFYIFTYGRKTDYAKNLRHFLRNKELRGFQRFVMENHKFNTGIYSHNLVTVLIAVIFFLYFALAQENYGAAIFTLGMISHYSYDIFEDWLLLGRINPNWFLLFKREKINTPFFLKKLFVFAKLIRFFPNVLSSFPLIYGYFLANDFNLSLKELGFIFLATFLFSPVFYGAVYIMDDIRDLELDRKHPVKSHGRAIASGEISLATARRIFKILLFFSFVFALLLSHVLFVALGAFLILNLLYLFFLRKIPVADIVMSTVLHSMKLITGLFLASVSPLSFLAIIITDILAYLSIAAGKKVREHKEGYAQSMLDTNYADYLSIFQYIVYALSIAYLFRTSSEPGLFYRVVVTIVALSLTVLYKPKTAMRSLVDFLSYGDDREGTFTRVFNIKLWKRSTRQVRPKSQ</sequence>
<protein>
    <recommendedName>
        <fullName evidence="8">UbiA prenyltransferase</fullName>
    </recommendedName>
</protein>
<dbReference type="Pfam" id="PF04307">
    <property type="entry name" value="YdjM"/>
    <property type="match status" value="1"/>
</dbReference>
<feature type="transmembrane region" description="Helical" evidence="5">
    <location>
        <begin position="181"/>
        <end position="199"/>
    </location>
</feature>
<dbReference type="Gene3D" id="1.10.357.140">
    <property type="entry name" value="UbiA prenyltransferase"/>
    <property type="match status" value="1"/>
</dbReference>
<dbReference type="InterPro" id="IPR044878">
    <property type="entry name" value="UbiA_sf"/>
</dbReference>